<proteinExistence type="predicted"/>
<reference evidence="3" key="2">
    <citation type="submission" date="2019-10" db="EMBL/GenBank/DDBJ databases">
        <title>A de novo genome assembly of a pear dwarfing rootstock.</title>
        <authorList>
            <person name="Wang F."/>
            <person name="Wang J."/>
            <person name="Li S."/>
            <person name="Zhang Y."/>
            <person name="Fang M."/>
            <person name="Ma L."/>
            <person name="Zhao Y."/>
            <person name="Jiang S."/>
        </authorList>
    </citation>
    <scope>NUCLEOTIDE SEQUENCE [LARGE SCALE GENOMIC DNA]</scope>
</reference>
<organism evidence="2 3">
    <name type="scientific">Pyrus ussuriensis x Pyrus communis</name>
    <dbReference type="NCBI Taxonomy" id="2448454"/>
    <lineage>
        <taxon>Eukaryota</taxon>
        <taxon>Viridiplantae</taxon>
        <taxon>Streptophyta</taxon>
        <taxon>Embryophyta</taxon>
        <taxon>Tracheophyta</taxon>
        <taxon>Spermatophyta</taxon>
        <taxon>Magnoliopsida</taxon>
        <taxon>eudicotyledons</taxon>
        <taxon>Gunneridae</taxon>
        <taxon>Pentapetalae</taxon>
        <taxon>rosids</taxon>
        <taxon>fabids</taxon>
        <taxon>Rosales</taxon>
        <taxon>Rosaceae</taxon>
        <taxon>Amygdaloideae</taxon>
        <taxon>Maleae</taxon>
        <taxon>Pyrus</taxon>
    </lineage>
</organism>
<sequence>MTAGHRSLPGLHQIGGRGGGSRVRIEGQGQRHAASRFWVQRRAAGPLDSRLTARHRGAQRLGAAAR</sequence>
<accession>A0A5N5HG73</accession>
<evidence type="ECO:0000313" key="2">
    <source>
        <dbReference type="EMBL" id="KAB2626618.1"/>
    </source>
</evidence>
<comment type="caution">
    <text evidence="2">The sequence shown here is derived from an EMBL/GenBank/DDBJ whole genome shotgun (WGS) entry which is preliminary data.</text>
</comment>
<feature type="region of interest" description="Disordered" evidence="1">
    <location>
        <begin position="1"/>
        <end position="66"/>
    </location>
</feature>
<evidence type="ECO:0000256" key="1">
    <source>
        <dbReference type="SAM" id="MobiDB-lite"/>
    </source>
</evidence>
<dbReference type="EMBL" id="SMOL01000157">
    <property type="protein sequence ID" value="KAB2626618.1"/>
    <property type="molecule type" value="Genomic_DNA"/>
</dbReference>
<name>A0A5N5HG73_9ROSA</name>
<gene>
    <name evidence="2" type="ORF">D8674_020236</name>
</gene>
<reference evidence="2 3" key="3">
    <citation type="submission" date="2019-11" db="EMBL/GenBank/DDBJ databases">
        <title>A de novo genome assembly of a pear dwarfing rootstock.</title>
        <authorList>
            <person name="Wang F."/>
            <person name="Wang J."/>
            <person name="Li S."/>
            <person name="Zhang Y."/>
            <person name="Fang M."/>
            <person name="Ma L."/>
            <person name="Zhao Y."/>
            <person name="Jiang S."/>
        </authorList>
    </citation>
    <scope>NUCLEOTIDE SEQUENCE [LARGE SCALE GENOMIC DNA]</scope>
    <source>
        <strain evidence="2">S2</strain>
        <tissue evidence="2">Leaf</tissue>
    </source>
</reference>
<evidence type="ECO:0000313" key="3">
    <source>
        <dbReference type="Proteomes" id="UP000327157"/>
    </source>
</evidence>
<keyword evidence="3" id="KW-1185">Reference proteome</keyword>
<protein>
    <submittedName>
        <fullName evidence="2">Uncharacterized protein</fullName>
    </submittedName>
</protein>
<dbReference type="AlphaFoldDB" id="A0A5N5HG73"/>
<dbReference type="Proteomes" id="UP000327157">
    <property type="component" value="Chromosome 2"/>
</dbReference>
<reference evidence="2 3" key="1">
    <citation type="submission" date="2019-09" db="EMBL/GenBank/DDBJ databases">
        <authorList>
            <person name="Ou C."/>
        </authorList>
    </citation>
    <scope>NUCLEOTIDE SEQUENCE [LARGE SCALE GENOMIC DNA]</scope>
    <source>
        <strain evidence="2">S2</strain>
        <tissue evidence="2">Leaf</tissue>
    </source>
</reference>